<dbReference type="RefSeq" id="WP_264320846.1">
    <property type="nucleotide sequence ID" value="NZ_JADEXN010000100.1"/>
</dbReference>
<evidence type="ECO:0000313" key="2">
    <source>
        <dbReference type="Proteomes" id="UP000621799"/>
    </source>
</evidence>
<comment type="caution">
    <text evidence="1">The sequence shown here is derived from an EMBL/GenBank/DDBJ whole genome shotgun (WGS) entry which is preliminary data.</text>
</comment>
<gene>
    <name evidence="1" type="ORF">IQ235_07350</name>
</gene>
<reference evidence="1" key="1">
    <citation type="submission" date="2020-10" db="EMBL/GenBank/DDBJ databases">
        <authorList>
            <person name="Castelo-Branco R."/>
            <person name="Eusebio N."/>
            <person name="Adriana R."/>
            <person name="Vieira A."/>
            <person name="Brugerolle De Fraissinette N."/>
            <person name="Rezende De Castro R."/>
            <person name="Schneider M.P."/>
            <person name="Vasconcelos V."/>
            <person name="Leao P.N."/>
        </authorList>
    </citation>
    <scope>NUCLEOTIDE SEQUENCE</scope>
    <source>
        <strain evidence="1">LEGE 11467</strain>
    </source>
</reference>
<sequence>MTKSYHAGVTLVKSSAMGRKRAKNSAAKELKNLGTIGISHQWNQEMATALVSIDLDLSILSNAA</sequence>
<proteinExistence type="predicted"/>
<dbReference type="AlphaFoldDB" id="A0A928Z8F0"/>
<name>A0A928Z8F0_9CYAN</name>
<organism evidence="1 2">
    <name type="scientific">Zarconia navalis LEGE 11467</name>
    <dbReference type="NCBI Taxonomy" id="1828826"/>
    <lineage>
        <taxon>Bacteria</taxon>
        <taxon>Bacillati</taxon>
        <taxon>Cyanobacteriota</taxon>
        <taxon>Cyanophyceae</taxon>
        <taxon>Oscillatoriophycideae</taxon>
        <taxon>Oscillatoriales</taxon>
        <taxon>Oscillatoriales incertae sedis</taxon>
        <taxon>Zarconia</taxon>
        <taxon>Zarconia navalis</taxon>
    </lineage>
</organism>
<evidence type="ECO:0000313" key="1">
    <source>
        <dbReference type="EMBL" id="MBE9040598.1"/>
    </source>
</evidence>
<keyword evidence="2" id="KW-1185">Reference proteome</keyword>
<dbReference type="EMBL" id="JADEXN010000100">
    <property type="protein sequence ID" value="MBE9040598.1"/>
    <property type="molecule type" value="Genomic_DNA"/>
</dbReference>
<protein>
    <submittedName>
        <fullName evidence="1">Uncharacterized protein</fullName>
    </submittedName>
</protein>
<accession>A0A928Z8F0</accession>
<dbReference type="Proteomes" id="UP000621799">
    <property type="component" value="Unassembled WGS sequence"/>
</dbReference>